<evidence type="ECO:0000313" key="1">
    <source>
        <dbReference type="EMBL" id="ACB85262.1"/>
    </source>
</evidence>
<dbReference type="EMBL" id="CP001034">
    <property type="protein sequence ID" value="ACB85262.1"/>
    <property type="molecule type" value="Genomic_DNA"/>
</dbReference>
<dbReference type="STRING" id="457570.Nther_1688"/>
<proteinExistence type="predicted"/>
<dbReference type="AlphaFoldDB" id="B2A520"/>
<accession>B2A520</accession>
<reference evidence="1 2" key="2">
    <citation type="journal article" date="2011" name="J. Bacteriol.">
        <title>Complete genome sequence of the anaerobic, halophilic alkalithermophile Natranaerobius thermophilus JW/NM-WN-LF.</title>
        <authorList>
            <person name="Zhao B."/>
            <person name="Mesbah N.M."/>
            <person name="Dalin E."/>
            <person name="Goodwin L."/>
            <person name="Nolan M."/>
            <person name="Pitluck S."/>
            <person name="Chertkov O."/>
            <person name="Brettin T.S."/>
            <person name="Han J."/>
            <person name="Larimer F.W."/>
            <person name="Land M.L."/>
            <person name="Hauser L."/>
            <person name="Kyrpides N."/>
            <person name="Wiegel J."/>
        </authorList>
    </citation>
    <scope>NUCLEOTIDE SEQUENCE [LARGE SCALE GENOMIC DNA]</scope>
    <source>
        <strain evidence="2">ATCC BAA-1301 / DSM 18059 / JW/NM-WN-LF</strain>
    </source>
</reference>
<keyword evidence="2" id="KW-1185">Reference proteome</keyword>
<dbReference type="HOGENOM" id="CLU_105724_0_0_9"/>
<evidence type="ECO:0000313" key="2">
    <source>
        <dbReference type="Proteomes" id="UP000001683"/>
    </source>
</evidence>
<dbReference type="Proteomes" id="UP000001683">
    <property type="component" value="Chromosome"/>
</dbReference>
<organism evidence="1 2">
    <name type="scientific">Natranaerobius thermophilus (strain ATCC BAA-1301 / DSM 18059 / JW/NM-WN-LF)</name>
    <dbReference type="NCBI Taxonomy" id="457570"/>
    <lineage>
        <taxon>Bacteria</taxon>
        <taxon>Bacillati</taxon>
        <taxon>Bacillota</taxon>
        <taxon>Clostridia</taxon>
        <taxon>Natranaerobiales</taxon>
        <taxon>Natranaerobiaceae</taxon>
        <taxon>Natranaerobius</taxon>
    </lineage>
</organism>
<dbReference type="OrthoDB" id="1953594at2"/>
<dbReference type="KEGG" id="nth:Nther_1688"/>
<dbReference type="InParanoid" id="B2A520"/>
<evidence type="ECO:0008006" key="3">
    <source>
        <dbReference type="Google" id="ProtNLM"/>
    </source>
</evidence>
<reference evidence="1 2" key="1">
    <citation type="submission" date="2008-04" db="EMBL/GenBank/DDBJ databases">
        <title>Complete sequence of chromosome of Natranaerobius thermophilus JW/NM-WN-LF.</title>
        <authorList>
            <consortium name="US DOE Joint Genome Institute"/>
            <person name="Copeland A."/>
            <person name="Lucas S."/>
            <person name="Lapidus A."/>
            <person name="Glavina del Rio T."/>
            <person name="Dalin E."/>
            <person name="Tice H."/>
            <person name="Bruce D."/>
            <person name="Goodwin L."/>
            <person name="Pitluck S."/>
            <person name="Chertkov O."/>
            <person name="Brettin T."/>
            <person name="Detter J.C."/>
            <person name="Han C."/>
            <person name="Kuske C.R."/>
            <person name="Schmutz J."/>
            <person name="Larimer F."/>
            <person name="Land M."/>
            <person name="Hauser L."/>
            <person name="Kyrpides N."/>
            <person name="Lykidis A."/>
            <person name="Mesbah N.M."/>
            <person name="Wiegel J."/>
        </authorList>
    </citation>
    <scope>NUCLEOTIDE SEQUENCE [LARGE SCALE GENOMIC DNA]</scope>
    <source>
        <strain evidence="2">ATCC BAA-1301 / DSM 18059 / JW/NM-WN-LF</strain>
    </source>
</reference>
<sequence>MRKINVHWQILITLLMILFALYPNPLKFAQSIYRIIDPPIDTQEVLNYPIRFIDDEIDVRQLESAVIESIPYQYDWTTYGMPWYYPTVDEIIANQKGDCKSRMVIFASMLEYRQEPYTIKYSLDHFWVDYPGKLDTPIESDELAIFSHEEGFQMPNVQWDVTLNTYTAFWDYMP</sequence>
<name>B2A520_NATTJ</name>
<protein>
    <recommendedName>
        <fullName evidence="3">Transglutaminase-like domain-containing protein</fullName>
    </recommendedName>
</protein>
<dbReference type="RefSeq" id="WP_012448130.1">
    <property type="nucleotide sequence ID" value="NC_010718.1"/>
</dbReference>
<dbReference type="eggNOG" id="COG1305">
    <property type="taxonomic scope" value="Bacteria"/>
</dbReference>
<gene>
    <name evidence="1" type="ordered locus">Nther_1688</name>
</gene>